<proteinExistence type="predicted"/>
<feature type="transmembrane region" description="Helical" evidence="1">
    <location>
        <begin position="102"/>
        <end position="131"/>
    </location>
</feature>
<evidence type="ECO:0008006" key="4">
    <source>
        <dbReference type="Google" id="ProtNLM"/>
    </source>
</evidence>
<dbReference type="AlphaFoldDB" id="A0A067JT24"/>
<dbReference type="OrthoDB" id="1667576at2759"/>
<gene>
    <name evidence="2" type="ORF">JCGZ_02516</name>
</gene>
<protein>
    <recommendedName>
        <fullName evidence="4">Transmembrane protein</fullName>
    </recommendedName>
</protein>
<keyword evidence="1" id="KW-0812">Transmembrane</keyword>
<keyword evidence="1" id="KW-1133">Transmembrane helix</keyword>
<evidence type="ECO:0000313" key="3">
    <source>
        <dbReference type="Proteomes" id="UP000027138"/>
    </source>
</evidence>
<dbReference type="Proteomes" id="UP000027138">
    <property type="component" value="Unassembled WGS sequence"/>
</dbReference>
<dbReference type="EMBL" id="KK915410">
    <property type="protein sequence ID" value="KDP22674.1"/>
    <property type="molecule type" value="Genomic_DNA"/>
</dbReference>
<name>A0A067JT24_JATCU</name>
<reference evidence="2 3" key="1">
    <citation type="journal article" date="2014" name="PLoS ONE">
        <title>Global Analysis of Gene Expression Profiles in Physic Nut (Jatropha curcas L.) Seedlings Exposed to Salt Stress.</title>
        <authorList>
            <person name="Zhang L."/>
            <person name="Zhang C."/>
            <person name="Wu P."/>
            <person name="Chen Y."/>
            <person name="Li M."/>
            <person name="Jiang H."/>
            <person name="Wu G."/>
        </authorList>
    </citation>
    <scope>NUCLEOTIDE SEQUENCE [LARGE SCALE GENOMIC DNA]</scope>
    <source>
        <strain evidence="3">cv. GZQX0401</strain>
        <tissue evidence="2">Young leaves</tissue>
    </source>
</reference>
<evidence type="ECO:0000256" key="1">
    <source>
        <dbReference type="SAM" id="Phobius"/>
    </source>
</evidence>
<dbReference type="PANTHER" id="PTHR38225">
    <property type="entry name" value="PROTEIN, PUTATIVE-RELATED"/>
    <property type="match status" value="1"/>
</dbReference>
<accession>A0A067JT24</accession>
<sequence>MALHTHMASSVPSYLTAIKKSHKQIITTTRRQAVQVRAHSFRDEGSSSDLVEANLSVLKERIMEVKMKERLERCCKCEYGWNYSSGYNYNYKLKKQVGLSQIFDVVSLVFGTIGFTCISCSFSLLLVSIVIHLNQ</sequence>
<dbReference type="PANTHER" id="PTHR38225:SF4">
    <property type="entry name" value="PROTEIN, PUTATIVE-RELATED"/>
    <property type="match status" value="1"/>
</dbReference>
<keyword evidence="3" id="KW-1185">Reference proteome</keyword>
<evidence type="ECO:0000313" key="2">
    <source>
        <dbReference type="EMBL" id="KDP22674.1"/>
    </source>
</evidence>
<organism evidence="2 3">
    <name type="scientific">Jatropha curcas</name>
    <name type="common">Barbados nut</name>
    <dbReference type="NCBI Taxonomy" id="180498"/>
    <lineage>
        <taxon>Eukaryota</taxon>
        <taxon>Viridiplantae</taxon>
        <taxon>Streptophyta</taxon>
        <taxon>Embryophyta</taxon>
        <taxon>Tracheophyta</taxon>
        <taxon>Spermatophyta</taxon>
        <taxon>Magnoliopsida</taxon>
        <taxon>eudicotyledons</taxon>
        <taxon>Gunneridae</taxon>
        <taxon>Pentapetalae</taxon>
        <taxon>rosids</taxon>
        <taxon>fabids</taxon>
        <taxon>Malpighiales</taxon>
        <taxon>Euphorbiaceae</taxon>
        <taxon>Crotonoideae</taxon>
        <taxon>Jatropheae</taxon>
        <taxon>Jatropha</taxon>
    </lineage>
</organism>
<keyword evidence="1" id="KW-0472">Membrane</keyword>